<dbReference type="EMBL" id="LR131273">
    <property type="protein sequence ID" value="VDR40702.1"/>
    <property type="molecule type" value="Genomic_DNA"/>
</dbReference>
<dbReference type="Gene3D" id="1.20.120.530">
    <property type="entry name" value="GntR ligand-binding domain-like"/>
    <property type="match status" value="1"/>
</dbReference>
<dbReference type="InterPro" id="IPR036388">
    <property type="entry name" value="WH-like_DNA-bd_sf"/>
</dbReference>
<dbReference type="SUPFAM" id="SSF46785">
    <property type="entry name" value="Winged helix' DNA-binding domain"/>
    <property type="match status" value="1"/>
</dbReference>
<organism evidence="5 6">
    <name type="scientific">Tsukamurella paurometabola</name>
    <name type="common">Corynebacterium paurometabolum</name>
    <dbReference type="NCBI Taxonomy" id="2061"/>
    <lineage>
        <taxon>Bacteria</taxon>
        <taxon>Bacillati</taxon>
        <taxon>Actinomycetota</taxon>
        <taxon>Actinomycetes</taxon>
        <taxon>Mycobacteriales</taxon>
        <taxon>Tsukamurellaceae</taxon>
        <taxon>Tsukamurella</taxon>
    </lineage>
</organism>
<reference evidence="5 6" key="1">
    <citation type="submission" date="2018-12" db="EMBL/GenBank/DDBJ databases">
        <authorList>
            <consortium name="Pathogen Informatics"/>
        </authorList>
    </citation>
    <scope>NUCLEOTIDE SEQUENCE [LARGE SCALE GENOMIC DNA]</scope>
    <source>
        <strain evidence="5 6">NCTC10741</strain>
    </source>
</reference>
<evidence type="ECO:0000256" key="3">
    <source>
        <dbReference type="ARBA" id="ARBA00023163"/>
    </source>
</evidence>
<dbReference type="GO" id="GO:0003677">
    <property type="term" value="F:DNA binding"/>
    <property type="evidence" value="ECO:0007669"/>
    <property type="project" value="UniProtKB-KW"/>
</dbReference>
<accession>A0A3P8LGR8</accession>
<proteinExistence type="predicted"/>
<dbReference type="SUPFAM" id="SSF48008">
    <property type="entry name" value="GntR ligand-binding domain-like"/>
    <property type="match status" value="1"/>
</dbReference>
<evidence type="ECO:0000256" key="2">
    <source>
        <dbReference type="ARBA" id="ARBA00023125"/>
    </source>
</evidence>
<dbReference type="Proteomes" id="UP000271626">
    <property type="component" value="Chromosome"/>
</dbReference>
<evidence type="ECO:0000313" key="6">
    <source>
        <dbReference type="Proteomes" id="UP000271626"/>
    </source>
</evidence>
<gene>
    <name evidence="5" type="primary">lutR_3</name>
    <name evidence="5" type="ORF">NCTC10741_03865</name>
</gene>
<dbReference type="Gene3D" id="1.10.10.10">
    <property type="entry name" value="Winged helix-like DNA-binding domain superfamily/Winged helix DNA-binding domain"/>
    <property type="match status" value="1"/>
</dbReference>
<dbReference type="OrthoDB" id="7989071at2"/>
<evidence type="ECO:0000259" key="4">
    <source>
        <dbReference type="PROSITE" id="PS50949"/>
    </source>
</evidence>
<dbReference type="SMART" id="SM00345">
    <property type="entry name" value="HTH_GNTR"/>
    <property type="match status" value="1"/>
</dbReference>
<keyword evidence="1" id="KW-0805">Transcription regulation</keyword>
<dbReference type="PRINTS" id="PR00035">
    <property type="entry name" value="HTHGNTR"/>
</dbReference>
<dbReference type="InterPro" id="IPR000524">
    <property type="entry name" value="Tscrpt_reg_HTH_GntR"/>
</dbReference>
<dbReference type="CDD" id="cd07377">
    <property type="entry name" value="WHTH_GntR"/>
    <property type="match status" value="1"/>
</dbReference>
<keyword evidence="2" id="KW-0238">DNA-binding</keyword>
<dbReference type="AlphaFoldDB" id="A0A3P8LGR8"/>
<dbReference type="Pfam" id="PF07729">
    <property type="entry name" value="FCD"/>
    <property type="match status" value="1"/>
</dbReference>
<evidence type="ECO:0000313" key="5">
    <source>
        <dbReference type="EMBL" id="VDR40702.1"/>
    </source>
</evidence>
<evidence type="ECO:0000256" key="1">
    <source>
        <dbReference type="ARBA" id="ARBA00023015"/>
    </source>
</evidence>
<keyword evidence="3" id="KW-0804">Transcription</keyword>
<feature type="domain" description="HTH gntR-type" evidence="4">
    <location>
        <begin position="14"/>
        <end position="86"/>
    </location>
</feature>
<dbReference type="PANTHER" id="PTHR43537:SF5">
    <property type="entry name" value="UXU OPERON TRANSCRIPTIONAL REGULATOR"/>
    <property type="match status" value="1"/>
</dbReference>
<dbReference type="InterPro" id="IPR036390">
    <property type="entry name" value="WH_DNA-bd_sf"/>
</dbReference>
<protein>
    <submittedName>
        <fullName evidence="5">L-lactate utilization operon repressor</fullName>
    </submittedName>
</protein>
<dbReference type="RefSeq" id="WP_126197640.1">
    <property type="nucleotide sequence ID" value="NZ_CP085954.1"/>
</dbReference>
<dbReference type="SMART" id="SM00895">
    <property type="entry name" value="FCD"/>
    <property type="match status" value="1"/>
</dbReference>
<dbReference type="GO" id="GO:0003700">
    <property type="term" value="F:DNA-binding transcription factor activity"/>
    <property type="evidence" value="ECO:0007669"/>
    <property type="project" value="InterPro"/>
</dbReference>
<dbReference type="InterPro" id="IPR011711">
    <property type="entry name" value="GntR_C"/>
</dbReference>
<dbReference type="InterPro" id="IPR008920">
    <property type="entry name" value="TF_FadR/GntR_C"/>
</dbReference>
<sequence length="253" mass="26793">MTLDAPDWRPVARTRTYQLVISAIEDQILAGSLRVGDALPPERDLAARLEVSRPAVREALRVLEAQGVVTSGTGSGPRAGTFVSAMPADSLAHFLRLHMALTNFEFPEIVEARVLLERSSVSLAARDADAAALAPVRAALAAMDAAGEDRAAFNDADTEFHTAIAEACGNRLVTTVTVAIRGALRAGILAAFEQIEDWPALTAVLQDEHRAILAAIEARDAGRAADLTEAHIRGAYRRLPGLHSGTILGNGAH</sequence>
<dbReference type="Pfam" id="PF00392">
    <property type="entry name" value="GntR"/>
    <property type="match status" value="1"/>
</dbReference>
<dbReference type="PROSITE" id="PS50949">
    <property type="entry name" value="HTH_GNTR"/>
    <property type="match status" value="1"/>
</dbReference>
<dbReference type="PANTHER" id="PTHR43537">
    <property type="entry name" value="TRANSCRIPTIONAL REGULATOR, GNTR FAMILY"/>
    <property type="match status" value="1"/>
</dbReference>
<name>A0A3P8LGR8_TSUPA</name>